<evidence type="ECO:0000256" key="2">
    <source>
        <dbReference type="HAMAP-Rule" id="MF_00037"/>
    </source>
</evidence>
<keyword evidence="2" id="KW-0521">NADP</keyword>
<organism evidence="4 5">
    <name type="scientific">Actomonas aquatica</name>
    <dbReference type="NCBI Taxonomy" id="2866162"/>
    <lineage>
        <taxon>Bacteria</taxon>
        <taxon>Pseudomonadati</taxon>
        <taxon>Verrucomicrobiota</taxon>
        <taxon>Opitutia</taxon>
        <taxon>Opitutales</taxon>
        <taxon>Opitutaceae</taxon>
        <taxon>Actomonas</taxon>
    </lineage>
</organism>
<keyword evidence="5" id="KW-1185">Reference proteome</keyword>
<keyword evidence="2" id="KW-0132">Cell division</keyword>
<dbReference type="RefSeq" id="WP_324726086.1">
    <property type="nucleotide sequence ID" value="NZ_CP139781.1"/>
</dbReference>
<dbReference type="HAMAP" id="MF_00037">
    <property type="entry name" value="MurB"/>
    <property type="match status" value="1"/>
</dbReference>
<gene>
    <name evidence="2" type="primary">murB</name>
    <name evidence="4" type="ORF">K1X11_004175</name>
</gene>
<feature type="active site" description="Proton donor" evidence="2">
    <location>
        <position position="210"/>
    </location>
</feature>
<dbReference type="InterPro" id="IPR016167">
    <property type="entry name" value="FAD-bd_PCMH_sub1"/>
</dbReference>
<keyword evidence="2" id="KW-0573">Peptidoglycan synthesis</keyword>
<evidence type="ECO:0000256" key="1">
    <source>
        <dbReference type="ARBA" id="ARBA00022827"/>
    </source>
</evidence>
<keyword evidence="2" id="KW-0133">Cell shape</keyword>
<reference evidence="4 5" key="1">
    <citation type="submission" date="2023-12" db="EMBL/GenBank/DDBJ databases">
        <title>Description of an unclassified Opitutus bacterium of Verrucomicrobiota.</title>
        <authorList>
            <person name="Zhang D.-F."/>
        </authorList>
    </citation>
    <scope>NUCLEOTIDE SEQUENCE [LARGE SCALE GENOMIC DNA]</scope>
    <source>
        <strain evidence="4 5">WL0086</strain>
    </source>
</reference>
<keyword evidence="2" id="KW-0560">Oxidoreductase</keyword>
<accession>A0ABZ1CA76</accession>
<keyword evidence="1 2" id="KW-0274">FAD</keyword>
<dbReference type="SUPFAM" id="SSF56194">
    <property type="entry name" value="Uridine diphospho-N-Acetylenolpyruvylglucosamine reductase, MurB, C-terminal domain"/>
    <property type="match status" value="1"/>
</dbReference>
<comment type="cofactor">
    <cofactor evidence="2">
        <name>FAD</name>
        <dbReference type="ChEBI" id="CHEBI:57692"/>
    </cofactor>
</comment>
<comment type="pathway">
    <text evidence="2">Cell wall biogenesis; peptidoglycan biosynthesis.</text>
</comment>
<dbReference type="PANTHER" id="PTHR21071">
    <property type="entry name" value="UDP-N-ACETYLENOLPYRUVOYLGLUCOSAMINE REDUCTASE"/>
    <property type="match status" value="1"/>
</dbReference>
<comment type="subcellular location">
    <subcellularLocation>
        <location evidence="2">Cytoplasm</location>
    </subcellularLocation>
</comment>
<dbReference type="SUPFAM" id="SSF56176">
    <property type="entry name" value="FAD-binding/transporter-associated domain-like"/>
    <property type="match status" value="1"/>
</dbReference>
<protein>
    <recommendedName>
        <fullName evidence="2">UDP-N-acetylenolpyruvoylglucosamine reductase</fullName>
        <ecNumber evidence="2">1.3.1.98</ecNumber>
    </recommendedName>
    <alternativeName>
        <fullName evidence="2">UDP-N-acetylmuramate dehydrogenase</fullName>
    </alternativeName>
</protein>
<dbReference type="InterPro" id="IPR006094">
    <property type="entry name" value="Oxid_FAD_bind_N"/>
</dbReference>
<dbReference type="Pfam" id="PF01565">
    <property type="entry name" value="FAD_binding_4"/>
    <property type="match status" value="1"/>
</dbReference>
<dbReference type="EMBL" id="CP139781">
    <property type="protein sequence ID" value="WRQ88588.1"/>
    <property type="molecule type" value="Genomic_DNA"/>
</dbReference>
<dbReference type="Gene3D" id="3.90.78.10">
    <property type="entry name" value="UDP-N-acetylenolpyruvoylglucosamine reductase, C-terminal domain"/>
    <property type="match status" value="1"/>
</dbReference>
<dbReference type="InterPro" id="IPR016169">
    <property type="entry name" value="FAD-bd_PCMH_sub2"/>
</dbReference>
<dbReference type="Gene3D" id="3.30.465.10">
    <property type="match status" value="1"/>
</dbReference>
<evidence type="ECO:0000259" key="3">
    <source>
        <dbReference type="PROSITE" id="PS51387"/>
    </source>
</evidence>
<dbReference type="EC" id="1.3.1.98" evidence="2"/>
<keyword evidence="2" id="KW-0963">Cytoplasm</keyword>
<dbReference type="Gene3D" id="3.30.43.10">
    <property type="entry name" value="Uridine Diphospho-n-acetylenolpyruvylglucosamine Reductase, domain 2"/>
    <property type="match status" value="1"/>
</dbReference>
<dbReference type="InterPro" id="IPR003170">
    <property type="entry name" value="MurB"/>
</dbReference>
<keyword evidence="2" id="KW-0285">Flavoprotein</keyword>
<feature type="active site" evidence="2">
    <location>
        <position position="160"/>
    </location>
</feature>
<proteinExistence type="inferred from homology"/>
<sequence>MKIERENLSEYTTIKIGGVASLWKPDSIDEFKNGYEKIQREGMSFRVLGNGSNIIASGNGISDLVVFMGGVSNLIENLGGGYVKVGASVRLQKLIRYLAKSGLGGISDLFSVPATVGGAILMNAGCGSVRGFTDFVETVIVHDGVKLHELSRSDLEAAYRFTKLQHLGNCIVLGAVLRLRECEKATVDSEIRHRLSVVAKRPYQYPNCGSLFKYSNRWVMKLFDGYKSGGLYFKNGTLCNRGGAEFDDAIKFIERIKRIHKVFGLRCKEEVKIWR</sequence>
<comment type="catalytic activity">
    <reaction evidence="2">
        <text>UDP-N-acetyl-alpha-D-muramate + NADP(+) = UDP-N-acetyl-3-O-(1-carboxyvinyl)-alpha-D-glucosamine + NADPH + H(+)</text>
        <dbReference type="Rhea" id="RHEA:12248"/>
        <dbReference type="ChEBI" id="CHEBI:15378"/>
        <dbReference type="ChEBI" id="CHEBI:57783"/>
        <dbReference type="ChEBI" id="CHEBI:58349"/>
        <dbReference type="ChEBI" id="CHEBI:68483"/>
        <dbReference type="ChEBI" id="CHEBI:70757"/>
        <dbReference type="EC" id="1.3.1.98"/>
    </reaction>
</comment>
<keyword evidence="2" id="KW-0131">Cell cycle</keyword>
<dbReference type="InterPro" id="IPR016166">
    <property type="entry name" value="FAD-bd_PCMH"/>
</dbReference>
<feature type="active site" evidence="2">
    <location>
        <position position="270"/>
    </location>
</feature>
<keyword evidence="2" id="KW-0961">Cell wall biogenesis/degradation</keyword>
<dbReference type="InterPro" id="IPR036318">
    <property type="entry name" value="FAD-bd_PCMH-like_sf"/>
</dbReference>
<evidence type="ECO:0000313" key="5">
    <source>
        <dbReference type="Proteomes" id="UP000738431"/>
    </source>
</evidence>
<name>A0ABZ1CA76_9BACT</name>
<comment type="similarity">
    <text evidence="2">Belongs to the MurB family.</text>
</comment>
<dbReference type="PANTHER" id="PTHR21071:SF4">
    <property type="entry name" value="UDP-N-ACETYLENOLPYRUVOYLGLUCOSAMINE REDUCTASE"/>
    <property type="match status" value="1"/>
</dbReference>
<dbReference type="InterPro" id="IPR036635">
    <property type="entry name" value="MurB_C_sf"/>
</dbReference>
<dbReference type="PROSITE" id="PS51387">
    <property type="entry name" value="FAD_PCMH"/>
    <property type="match status" value="1"/>
</dbReference>
<feature type="domain" description="FAD-binding PCMH-type" evidence="3">
    <location>
        <begin position="15"/>
        <end position="182"/>
    </location>
</feature>
<comment type="function">
    <text evidence="2">Cell wall formation.</text>
</comment>
<evidence type="ECO:0000313" key="4">
    <source>
        <dbReference type="EMBL" id="WRQ88588.1"/>
    </source>
</evidence>
<dbReference type="Proteomes" id="UP000738431">
    <property type="component" value="Chromosome"/>
</dbReference>